<sequence length="135" mass="15890">MATRKLTEVALFSDTENGLGVNSCGKRKKRIVARKEGKEEKREKRRERQSEERKRKRRRKNKKKIKQGRRIAKNRRRLPGGRTLKLRGTEIGIGALSLEALRGAKGRERRRLLLLNLITNSQRIWICTDKWNTMN</sequence>
<keyword evidence="3" id="KW-1185">Reference proteome</keyword>
<protein>
    <submittedName>
        <fullName evidence="2">Uncharacterized protein</fullName>
    </submittedName>
</protein>
<evidence type="ECO:0000313" key="2">
    <source>
        <dbReference type="EMBL" id="CAI5797818.1"/>
    </source>
</evidence>
<reference evidence="2" key="1">
    <citation type="submission" date="2022-12" db="EMBL/GenBank/DDBJ databases">
        <authorList>
            <person name="Alioto T."/>
            <person name="Alioto T."/>
            <person name="Gomez Garrido J."/>
        </authorList>
    </citation>
    <scope>NUCLEOTIDE SEQUENCE</scope>
</reference>
<feature type="compositionally biased region" description="Basic residues" evidence="1">
    <location>
        <begin position="54"/>
        <end position="79"/>
    </location>
</feature>
<dbReference type="Proteomes" id="UP001178461">
    <property type="component" value="Chromosome 16"/>
</dbReference>
<feature type="compositionally biased region" description="Basic and acidic residues" evidence="1">
    <location>
        <begin position="33"/>
        <end position="53"/>
    </location>
</feature>
<dbReference type="AlphaFoldDB" id="A0AA35LL30"/>
<accession>A0AA35LL30</accession>
<proteinExistence type="predicted"/>
<name>A0AA35LL30_9SAUR</name>
<gene>
    <name evidence="2" type="ORF">PODLI_1B027853</name>
</gene>
<evidence type="ECO:0000256" key="1">
    <source>
        <dbReference type="SAM" id="MobiDB-lite"/>
    </source>
</evidence>
<organism evidence="2 3">
    <name type="scientific">Podarcis lilfordi</name>
    <name type="common">Lilford's wall lizard</name>
    <dbReference type="NCBI Taxonomy" id="74358"/>
    <lineage>
        <taxon>Eukaryota</taxon>
        <taxon>Metazoa</taxon>
        <taxon>Chordata</taxon>
        <taxon>Craniata</taxon>
        <taxon>Vertebrata</taxon>
        <taxon>Euteleostomi</taxon>
        <taxon>Lepidosauria</taxon>
        <taxon>Squamata</taxon>
        <taxon>Bifurcata</taxon>
        <taxon>Unidentata</taxon>
        <taxon>Episquamata</taxon>
        <taxon>Laterata</taxon>
        <taxon>Lacertibaenia</taxon>
        <taxon>Lacertidae</taxon>
        <taxon>Podarcis</taxon>
    </lineage>
</organism>
<dbReference type="EMBL" id="OX395143">
    <property type="protein sequence ID" value="CAI5797818.1"/>
    <property type="molecule type" value="Genomic_DNA"/>
</dbReference>
<evidence type="ECO:0000313" key="3">
    <source>
        <dbReference type="Proteomes" id="UP001178461"/>
    </source>
</evidence>
<feature type="region of interest" description="Disordered" evidence="1">
    <location>
        <begin position="26"/>
        <end position="81"/>
    </location>
</feature>